<evidence type="ECO:0000313" key="2">
    <source>
        <dbReference type="Proteomes" id="UP000800035"/>
    </source>
</evidence>
<dbReference type="OrthoDB" id="3764174at2759"/>
<gene>
    <name evidence="1" type="ORF">CC80DRAFT_510007</name>
</gene>
<keyword evidence="2" id="KW-1185">Reference proteome</keyword>
<accession>A0A6A5TBA3</accession>
<sequence>MSFSLDVREKYPIDNYRETATRYNPCSPLSKRHQLICDHLVETPEPEQCAPNCLRPFGNTGTPFICRACTIRDVEIGLRISDEDDAHLTDTTLSTNMINALVDEEMENKKRNMGYRCREGGVNGKNGLVQYLRNWPRTKHEAQAMRCGPVTLNQVEIVFNRLEVREGLDVEDVGNTLEDMVIDPKKDVKGAANVFSGMKL</sequence>
<dbReference type="EMBL" id="ML977029">
    <property type="protein sequence ID" value="KAF1950013.1"/>
    <property type="molecule type" value="Genomic_DNA"/>
</dbReference>
<evidence type="ECO:0000313" key="1">
    <source>
        <dbReference type="EMBL" id="KAF1950013.1"/>
    </source>
</evidence>
<organism evidence="1 2">
    <name type="scientific">Byssothecium circinans</name>
    <dbReference type="NCBI Taxonomy" id="147558"/>
    <lineage>
        <taxon>Eukaryota</taxon>
        <taxon>Fungi</taxon>
        <taxon>Dikarya</taxon>
        <taxon>Ascomycota</taxon>
        <taxon>Pezizomycotina</taxon>
        <taxon>Dothideomycetes</taxon>
        <taxon>Pleosporomycetidae</taxon>
        <taxon>Pleosporales</taxon>
        <taxon>Massarineae</taxon>
        <taxon>Massarinaceae</taxon>
        <taxon>Byssothecium</taxon>
    </lineage>
</organism>
<dbReference type="Proteomes" id="UP000800035">
    <property type="component" value="Unassembled WGS sequence"/>
</dbReference>
<reference evidence="1" key="1">
    <citation type="journal article" date="2020" name="Stud. Mycol.">
        <title>101 Dothideomycetes genomes: a test case for predicting lifestyles and emergence of pathogens.</title>
        <authorList>
            <person name="Haridas S."/>
            <person name="Albert R."/>
            <person name="Binder M."/>
            <person name="Bloem J."/>
            <person name="Labutti K."/>
            <person name="Salamov A."/>
            <person name="Andreopoulos B."/>
            <person name="Baker S."/>
            <person name="Barry K."/>
            <person name="Bills G."/>
            <person name="Bluhm B."/>
            <person name="Cannon C."/>
            <person name="Castanera R."/>
            <person name="Culley D."/>
            <person name="Daum C."/>
            <person name="Ezra D."/>
            <person name="Gonzalez J."/>
            <person name="Henrissat B."/>
            <person name="Kuo A."/>
            <person name="Liang C."/>
            <person name="Lipzen A."/>
            <person name="Lutzoni F."/>
            <person name="Magnuson J."/>
            <person name="Mondo S."/>
            <person name="Nolan M."/>
            <person name="Ohm R."/>
            <person name="Pangilinan J."/>
            <person name="Park H.-J."/>
            <person name="Ramirez L."/>
            <person name="Alfaro M."/>
            <person name="Sun H."/>
            <person name="Tritt A."/>
            <person name="Yoshinaga Y."/>
            <person name="Zwiers L.-H."/>
            <person name="Turgeon B."/>
            <person name="Goodwin S."/>
            <person name="Spatafora J."/>
            <person name="Crous P."/>
            <person name="Grigoriev I."/>
        </authorList>
    </citation>
    <scope>NUCLEOTIDE SEQUENCE</scope>
    <source>
        <strain evidence="1">CBS 675.92</strain>
    </source>
</reference>
<proteinExistence type="predicted"/>
<protein>
    <submittedName>
        <fullName evidence="1">Uncharacterized protein</fullName>
    </submittedName>
</protein>
<dbReference type="AlphaFoldDB" id="A0A6A5TBA3"/>
<name>A0A6A5TBA3_9PLEO</name>